<gene>
    <name evidence="4" type="ORF">JKL49_16520</name>
</gene>
<sequence length="645" mass="69733">MLLVALCAVLFALPAAAAPPVETYGRLATLEQVLVSPDGTKLAYVRPEGESRKIMVQNLADGKMLAAVGVGNEKLRDVFWVGNGRVAFSTSTTSRIRSNSSSIEFTGRSEIWQTRVYDIEKHTFQLVLDKTPGVGNFTNGGVDVGIVDGVPSIYAVAMRISGVDSLESLYRVDVAGGPTRLLDSGPSIGAINTNWVLDGTGATIAKTEYDRKDGDWRLLVRVGPKWYPVLSENAPLDEPLVVGLGPAPDTLLIQRVEEGHYVFKPVSLKTGKEGEALALKNGVLKFLFDGVTRRIIGVVENDDANTMTFFTPEDQANWNKIKRAFPGERVTRESWSDNRKQVVVKVQGPKTGAAYMFVDLAAGRASMVDDMQAGLGPDEISTTSMTTYKAGDGLEIPAVLTLPKGRDPKNLPLVVMPHGGPQSFDTIDFDWWRQALASRGYVVLQPNFRGSDGYGPAFTAAGYGEWGRKMQTDLSDGVKHLAAQGIIDPKRVCIVGASYGGYAALAGVALEPGVYRCAVAVSGISNLHRFLMWKRGNLGGGRNDTLRFWHRFMGVEGDDESGLDAYSPALQVAKIKAPVLLIHGKDDLVVPYEQSQFMADALVAAGKSVELVTLAAEDHWLSRGATRTQMLQATVSFLEKANPPN</sequence>
<keyword evidence="2" id="KW-0732">Signal</keyword>
<comment type="caution">
    <text evidence="4">The sequence shown here is derived from an EMBL/GenBank/DDBJ whole genome shotgun (WGS) entry which is preliminary data.</text>
</comment>
<dbReference type="SUPFAM" id="SSF82171">
    <property type="entry name" value="DPP6 N-terminal domain-like"/>
    <property type="match status" value="1"/>
</dbReference>
<evidence type="ECO:0000313" key="4">
    <source>
        <dbReference type="EMBL" id="MBR7621000.1"/>
    </source>
</evidence>
<evidence type="ECO:0000259" key="3">
    <source>
        <dbReference type="Pfam" id="PF00326"/>
    </source>
</evidence>
<dbReference type="EMBL" id="JAGSGD010000001">
    <property type="protein sequence ID" value="MBR7621000.1"/>
    <property type="molecule type" value="Genomic_DNA"/>
</dbReference>
<organism evidence="4 5">
    <name type="scientific">Phenylobacterium glaciei</name>
    <dbReference type="NCBI Taxonomy" id="2803784"/>
    <lineage>
        <taxon>Bacteria</taxon>
        <taxon>Pseudomonadati</taxon>
        <taxon>Pseudomonadota</taxon>
        <taxon>Alphaproteobacteria</taxon>
        <taxon>Caulobacterales</taxon>
        <taxon>Caulobacteraceae</taxon>
        <taxon>Phenylobacterium</taxon>
    </lineage>
</organism>
<dbReference type="AlphaFoldDB" id="A0A941HY24"/>
<dbReference type="Proteomes" id="UP000622580">
    <property type="component" value="Unassembled WGS sequence"/>
</dbReference>
<proteinExistence type="predicted"/>
<feature type="chain" id="PRO_5037819151" evidence="2">
    <location>
        <begin position="18"/>
        <end position="645"/>
    </location>
</feature>
<dbReference type="GO" id="GO:0006508">
    <property type="term" value="P:proteolysis"/>
    <property type="evidence" value="ECO:0007669"/>
    <property type="project" value="InterPro"/>
</dbReference>
<protein>
    <submittedName>
        <fullName evidence="4">S9 family peptidase</fullName>
    </submittedName>
</protein>
<dbReference type="PANTHER" id="PTHR42776:SF27">
    <property type="entry name" value="DIPEPTIDYL PEPTIDASE FAMILY MEMBER 6"/>
    <property type="match status" value="1"/>
</dbReference>
<dbReference type="SUPFAM" id="SSF53474">
    <property type="entry name" value="alpha/beta-Hydrolases"/>
    <property type="match status" value="1"/>
</dbReference>
<dbReference type="RefSeq" id="WP_215341795.1">
    <property type="nucleotide sequence ID" value="NZ_JAGSGD010000001.1"/>
</dbReference>
<accession>A0A941HY24</accession>
<feature type="domain" description="Peptidase S9 prolyl oligopeptidase catalytic" evidence="3">
    <location>
        <begin position="428"/>
        <end position="640"/>
    </location>
</feature>
<evidence type="ECO:0000256" key="2">
    <source>
        <dbReference type="SAM" id="SignalP"/>
    </source>
</evidence>
<dbReference type="InterPro" id="IPR001375">
    <property type="entry name" value="Peptidase_S9_cat"/>
</dbReference>
<name>A0A941HY24_9CAUL</name>
<evidence type="ECO:0000256" key="1">
    <source>
        <dbReference type="ARBA" id="ARBA00022801"/>
    </source>
</evidence>
<dbReference type="PANTHER" id="PTHR42776">
    <property type="entry name" value="SERINE PEPTIDASE S9 FAMILY MEMBER"/>
    <property type="match status" value="1"/>
</dbReference>
<dbReference type="Gene3D" id="3.40.50.1820">
    <property type="entry name" value="alpha/beta hydrolase"/>
    <property type="match status" value="1"/>
</dbReference>
<dbReference type="GO" id="GO:0004252">
    <property type="term" value="F:serine-type endopeptidase activity"/>
    <property type="evidence" value="ECO:0007669"/>
    <property type="project" value="TreeGrafter"/>
</dbReference>
<reference evidence="4" key="1">
    <citation type="submission" date="2021-04" db="EMBL/GenBank/DDBJ databases">
        <title>Draft genome assembly of strain Phenylobacterium sp. 20VBR1 using MiniION and Illumina platforms.</title>
        <authorList>
            <person name="Thomas F.A."/>
            <person name="Krishnan K.P."/>
            <person name="Sinha R.K."/>
        </authorList>
    </citation>
    <scope>NUCLEOTIDE SEQUENCE</scope>
    <source>
        <strain evidence="4">20VBR1</strain>
    </source>
</reference>
<dbReference type="Pfam" id="PF00326">
    <property type="entry name" value="Peptidase_S9"/>
    <property type="match status" value="1"/>
</dbReference>
<evidence type="ECO:0000313" key="5">
    <source>
        <dbReference type="Proteomes" id="UP000622580"/>
    </source>
</evidence>
<feature type="signal peptide" evidence="2">
    <location>
        <begin position="1"/>
        <end position="17"/>
    </location>
</feature>
<dbReference type="InterPro" id="IPR029058">
    <property type="entry name" value="AB_hydrolase_fold"/>
</dbReference>
<keyword evidence="1" id="KW-0378">Hydrolase</keyword>
<keyword evidence="5" id="KW-1185">Reference proteome</keyword>